<comment type="similarity">
    <text evidence="1">Belongs to the peptidase M81 family.</text>
</comment>
<feature type="domain" description="Microcystin LR degradation protein MlrC N-terminal" evidence="3">
    <location>
        <begin position="2"/>
        <end position="289"/>
    </location>
</feature>
<evidence type="ECO:0000259" key="2">
    <source>
        <dbReference type="Pfam" id="PF07171"/>
    </source>
</evidence>
<keyword evidence="1" id="KW-0482">Metalloprotease</keyword>
<proteinExistence type="inferred from homology"/>
<organism evidence="4 5">
    <name type="scientific">Muricoccus nepalensis</name>
    <dbReference type="NCBI Taxonomy" id="1854500"/>
    <lineage>
        <taxon>Bacteria</taxon>
        <taxon>Pseudomonadati</taxon>
        <taxon>Pseudomonadota</taxon>
        <taxon>Alphaproteobacteria</taxon>
        <taxon>Acetobacterales</taxon>
        <taxon>Roseomonadaceae</taxon>
        <taxon>Muricoccus</taxon>
    </lineage>
</organism>
<comment type="caution">
    <text evidence="4">The sequence shown here is derived from an EMBL/GenBank/DDBJ whole genome shotgun (WGS) entry which is preliminary data.</text>
</comment>
<gene>
    <name evidence="4" type="ORF">EAH89_11610</name>
</gene>
<comment type="cofactor">
    <cofactor evidence="1">
        <name>Zn(2+)</name>
        <dbReference type="ChEBI" id="CHEBI:29105"/>
    </cofactor>
    <text evidence="1">Binds 1 zinc ion per subunit.</text>
</comment>
<evidence type="ECO:0000259" key="3">
    <source>
        <dbReference type="Pfam" id="PF07364"/>
    </source>
</evidence>
<evidence type="ECO:0000313" key="5">
    <source>
        <dbReference type="Proteomes" id="UP000317078"/>
    </source>
</evidence>
<accession>A0A502G515</accession>
<dbReference type="GO" id="GO:0006508">
    <property type="term" value="P:proteolysis"/>
    <property type="evidence" value="ECO:0007669"/>
    <property type="project" value="UniProtKB-KW"/>
</dbReference>
<evidence type="ECO:0000256" key="1">
    <source>
        <dbReference type="PIRNR" id="PIRNR012702"/>
    </source>
</evidence>
<dbReference type="GO" id="GO:0008237">
    <property type="term" value="F:metallopeptidase activity"/>
    <property type="evidence" value="ECO:0007669"/>
    <property type="project" value="UniProtKB-KW"/>
</dbReference>
<reference evidence="4 5" key="1">
    <citation type="journal article" date="2019" name="Environ. Microbiol.">
        <title>Species interactions and distinct microbial communities in high Arctic permafrost affected cryosols are associated with the CH4 and CO2 gas fluxes.</title>
        <authorList>
            <person name="Altshuler I."/>
            <person name="Hamel J."/>
            <person name="Turney S."/>
            <person name="Magnuson E."/>
            <person name="Levesque R."/>
            <person name="Greer C."/>
            <person name="Whyte L.G."/>
        </authorList>
    </citation>
    <scope>NUCLEOTIDE SEQUENCE [LARGE SCALE GENOMIC DNA]</scope>
    <source>
        <strain evidence="4 5">S9.3B</strain>
    </source>
</reference>
<dbReference type="Pfam" id="PF07171">
    <property type="entry name" value="MlrC_C"/>
    <property type="match status" value="1"/>
</dbReference>
<name>A0A502G515_9PROT</name>
<dbReference type="InterPro" id="IPR010799">
    <property type="entry name" value="MlrC_C"/>
</dbReference>
<comment type="function">
    <text evidence="1">Involved in peptidolytic degradation of cyclic heptapeptide hepatotoxin microcystin (MC).</text>
</comment>
<dbReference type="AlphaFoldDB" id="A0A502G515"/>
<dbReference type="GO" id="GO:0046872">
    <property type="term" value="F:metal ion binding"/>
    <property type="evidence" value="ECO:0007669"/>
    <property type="project" value="UniProtKB-KW"/>
</dbReference>
<keyword evidence="1" id="KW-0479">Metal-binding</keyword>
<evidence type="ECO:0000313" key="4">
    <source>
        <dbReference type="EMBL" id="TPG57107.1"/>
    </source>
</evidence>
<keyword evidence="1" id="KW-0645">Protease</keyword>
<dbReference type="Pfam" id="PF07364">
    <property type="entry name" value="DUF1485"/>
    <property type="match status" value="1"/>
</dbReference>
<dbReference type="InterPro" id="IPR009197">
    <property type="entry name" value="MlrC"/>
</dbReference>
<dbReference type="InterPro" id="IPR015995">
    <property type="entry name" value="MlrC_N"/>
</dbReference>
<dbReference type="PIRSF" id="PIRSF012702">
    <property type="entry name" value="UCP012702"/>
    <property type="match status" value="1"/>
</dbReference>
<dbReference type="RefSeq" id="WP_140883146.1">
    <property type="nucleotide sequence ID" value="NZ_RCZP01000009.1"/>
</dbReference>
<feature type="domain" description="Microcystin LR degradation protein MlrC C-terminal" evidence="2">
    <location>
        <begin position="298"/>
        <end position="471"/>
    </location>
</feature>
<protein>
    <recommendedName>
        <fullName evidence="1">Microcystinase C</fullName>
        <shortName evidence="1">MlrC</shortName>
    </recommendedName>
</protein>
<keyword evidence="1" id="KW-0378">Hydrolase</keyword>
<dbReference type="OrthoDB" id="9782658at2"/>
<sequence>MRIFMAALATETNTFSPIPTGWAGFKEERVWFRHDGSRHPPVAGNIPLITWRRLAEADGHEVVESLCTFAQPAGTTLRHVYEGLRDMLLDDLRRAGSVDVVLLFMHGAMVAHGYDDCEGDTLAHVREVVGPEATIGVELDLHCHLTELMRSSADAIITYKEYPHIDMAERAEELYALCTRAARGEVNPVTAFHDCRMVSMWRTPQEPMRSFVTRMQSLEGRDGILSVSFGHGFPWGDVEEVGAKVVVIADGDTAKAEALARRLGDEIWAMREATSTRHDTIDEGIDRALEGSGGPMVLADVADNAGGGAPSDNTAILRRLVDRGVRDAAIGCFWDPQAVAFCTEAGEGATFSLRIGGKCGPSSGDPVDLMVTVRRVDPDFSQTGLSGGRAAFGPSAWVSADGIDIVLVSKRQQTFAPDAFTGLGITLADKNLVVVKSTQHFHAAFAPVARAIRYVAAPGAIPPDYANIPFSKRTRPYWPRVADPFAPTNILQDPAA</sequence>
<dbReference type="Proteomes" id="UP000317078">
    <property type="component" value="Unassembled WGS sequence"/>
</dbReference>
<keyword evidence="5" id="KW-1185">Reference proteome</keyword>
<dbReference type="EMBL" id="RCZP01000009">
    <property type="protein sequence ID" value="TPG57107.1"/>
    <property type="molecule type" value="Genomic_DNA"/>
</dbReference>